<evidence type="ECO:0000313" key="2">
    <source>
        <dbReference type="Proteomes" id="UP000838686"/>
    </source>
</evidence>
<sequence>MQEPELGKAMTVLEFLSQDEEARRLYQMRERLCMTRHPYEKAKEKRAKEKVNLRLHPKC</sequence>
<comment type="caution">
    <text evidence="1">The sequence shown here is derived from an EMBL/GenBank/DDBJ whole genome shotgun (WGS) entry which is preliminary data.</text>
</comment>
<accession>A0ABM9CL15</accession>
<name>A0ABM9CL15_9BACL</name>
<reference evidence="1" key="1">
    <citation type="submission" date="2022-01" db="EMBL/GenBank/DDBJ databases">
        <authorList>
            <person name="Criscuolo A."/>
        </authorList>
    </citation>
    <scope>NUCLEOTIDE SEQUENCE</scope>
    <source>
        <strain evidence="1">CIP111893</strain>
    </source>
</reference>
<gene>
    <name evidence="1" type="ORF">PAECIP111893_03880</name>
</gene>
<organism evidence="1 2">
    <name type="scientific">Paenibacillus plantiphilus</name>
    <dbReference type="NCBI Taxonomy" id="2905650"/>
    <lineage>
        <taxon>Bacteria</taxon>
        <taxon>Bacillati</taxon>
        <taxon>Bacillota</taxon>
        <taxon>Bacilli</taxon>
        <taxon>Bacillales</taxon>
        <taxon>Paenibacillaceae</taxon>
        <taxon>Paenibacillus</taxon>
    </lineage>
</organism>
<protein>
    <submittedName>
        <fullName evidence="1">Uncharacterized protein</fullName>
    </submittedName>
</protein>
<proteinExistence type="predicted"/>
<evidence type="ECO:0000313" key="1">
    <source>
        <dbReference type="EMBL" id="CAH1214974.1"/>
    </source>
</evidence>
<dbReference type="EMBL" id="CAKMMF010000023">
    <property type="protein sequence ID" value="CAH1214974.1"/>
    <property type="molecule type" value="Genomic_DNA"/>
</dbReference>
<keyword evidence="2" id="KW-1185">Reference proteome</keyword>
<dbReference type="Proteomes" id="UP000838686">
    <property type="component" value="Unassembled WGS sequence"/>
</dbReference>